<keyword evidence="3" id="KW-1185">Reference proteome</keyword>
<evidence type="ECO:0000313" key="3">
    <source>
        <dbReference type="Proteomes" id="UP000735302"/>
    </source>
</evidence>
<organism evidence="2 3">
    <name type="scientific">Plakobranchus ocellatus</name>
    <dbReference type="NCBI Taxonomy" id="259542"/>
    <lineage>
        <taxon>Eukaryota</taxon>
        <taxon>Metazoa</taxon>
        <taxon>Spiralia</taxon>
        <taxon>Lophotrochozoa</taxon>
        <taxon>Mollusca</taxon>
        <taxon>Gastropoda</taxon>
        <taxon>Heterobranchia</taxon>
        <taxon>Euthyneura</taxon>
        <taxon>Panpulmonata</taxon>
        <taxon>Sacoglossa</taxon>
        <taxon>Placobranchoidea</taxon>
        <taxon>Plakobranchidae</taxon>
        <taxon>Plakobranchus</taxon>
    </lineage>
</organism>
<protein>
    <submittedName>
        <fullName evidence="2">Uncharacterized protein</fullName>
    </submittedName>
</protein>
<dbReference type="AlphaFoldDB" id="A0AAV4BEJ2"/>
<feature type="region of interest" description="Disordered" evidence="1">
    <location>
        <begin position="15"/>
        <end position="62"/>
    </location>
</feature>
<gene>
    <name evidence="2" type="ORF">PoB_004436200</name>
</gene>
<proteinExistence type="predicted"/>
<accession>A0AAV4BEJ2</accession>
<sequence length="93" mass="10235">MKEIGIFALEIPDSPASIAKNPKFPDPPEKSILKSSSTNRFSKKENEAAAPPATESSKHKNLKRLFRKQVSINDTVSLDEAADLEVPGTPFKR</sequence>
<reference evidence="2 3" key="1">
    <citation type="journal article" date="2021" name="Elife">
        <title>Chloroplast acquisition without the gene transfer in kleptoplastic sea slugs, Plakobranchus ocellatus.</title>
        <authorList>
            <person name="Maeda T."/>
            <person name="Takahashi S."/>
            <person name="Yoshida T."/>
            <person name="Shimamura S."/>
            <person name="Takaki Y."/>
            <person name="Nagai Y."/>
            <person name="Toyoda A."/>
            <person name="Suzuki Y."/>
            <person name="Arimoto A."/>
            <person name="Ishii H."/>
            <person name="Satoh N."/>
            <person name="Nishiyama T."/>
            <person name="Hasebe M."/>
            <person name="Maruyama T."/>
            <person name="Minagawa J."/>
            <person name="Obokata J."/>
            <person name="Shigenobu S."/>
        </authorList>
    </citation>
    <scope>NUCLEOTIDE SEQUENCE [LARGE SCALE GENOMIC DNA]</scope>
</reference>
<evidence type="ECO:0000256" key="1">
    <source>
        <dbReference type="SAM" id="MobiDB-lite"/>
    </source>
</evidence>
<name>A0AAV4BEJ2_9GAST</name>
<comment type="caution">
    <text evidence="2">The sequence shown here is derived from an EMBL/GenBank/DDBJ whole genome shotgun (WGS) entry which is preliminary data.</text>
</comment>
<evidence type="ECO:0000313" key="2">
    <source>
        <dbReference type="EMBL" id="GFO17857.1"/>
    </source>
</evidence>
<dbReference type="Proteomes" id="UP000735302">
    <property type="component" value="Unassembled WGS sequence"/>
</dbReference>
<dbReference type="EMBL" id="BLXT01004905">
    <property type="protein sequence ID" value="GFO17857.1"/>
    <property type="molecule type" value="Genomic_DNA"/>
</dbReference>